<accession>A0ABQ9FB44</accession>
<name>A0ABQ9FB44_TEGGR</name>
<dbReference type="EMBL" id="JARBDR010000440">
    <property type="protein sequence ID" value="KAJ8312855.1"/>
    <property type="molecule type" value="Genomic_DNA"/>
</dbReference>
<gene>
    <name evidence="1" type="ORF">KUTeg_010228</name>
</gene>
<evidence type="ECO:0000313" key="1">
    <source>
        <dbReference type="EMBL" id="KAJ8312855.1"/>
    </source>
</evidence>
<keyword evidence="2" id="KW-1185">Reference proteome</keyword>
<evidence type="ECO:0000313" key="2">
    <source>
        <dbReference type="Proteomes" id="UP001217089"/>
    </source>
</evidence>
<comment type="caution">
    <text evidence="1">The sequence shown here is derived from an EMBL/GenBank/DDBJ whole genome shotgun (WGS) entry which is preliminary data.</text>
</comment>
<sequence>MQSHKYKKYCDDCYIVVTSKDSNIYDVNYNFYIYMFNFDSFNLFGNYMTLKHLIDLHIINVLIKLKSKKSHSGHADFKNIYNNSRSRKVAKMTCFQKIKIHRNLNYSNLYSIQVLYRLYNCISPQSVLDNPFVELMILDVMMIKVHSIYKNMIEGKSSLHFHNHLVLKIDSFSVTIFYPFIVKMSENSNRPDCCEFEINL</sequence>
<reference evidence="1 2" key="1">
    <citation type="submission" date="2022-12" db="EMBL/GenBank/DDBJ databases">
        <title>Chromosome-level genome of Tegillarca granosa.</title>
        <authorList>
            <person name="Kim J."/>
        </authorList>
    </citation>
    <scope>NUCLEOTIDE SEQUENCE [LARGE SCALE GENOMIC DNA]</scope>
    <source>
        <strain evidence="1">Teg-2019</strain>
        <tissue evidence="1">Adductor muscle</tissue>
    </source>
</reference>
<protein>
    <submittedName>
        <fullName evidence="1">Uncharacterized protein</fullName>
    </submittedName>
</protein>
<proteinExistence type="predicted"/>
<dbReference type="Proteomes" id="UP001217089">
    <property type="component" value="Unassembled WGS sequence"/>
</dbReference>
<organism evidence="1 2">
    <name type="scientific">Tegillarca granosa</name>
    <name type="common">Malaysian cockle</name>
    <name type="synonym">Anadara granosa</name>
    <dbReference type="NCBI Taxonomy" id="220873"/>
    <lineage>
        <taxon>Eukaryota</taxon>
        <taxon>Metazoa</taxon>
        <taxon>Spiralia</taxon>
        <taxon>Lophotrochozoa</taxon>
        <taxon>Mollusca</taxon>
        <taxon>Bivalvia</taxon>
        <taxon>Autobranchia</taxon>
        <taxon>Pteriomorphia</taxon>
        <taxon>Arcoida</taxon>
        <taxon>Arcoidea</taxon>
        <taxon>Arcidae</taxon>
        <taxon>Tegillarca</taxon>
    </lineage>
</organism>